<accession>A0A6P8IK69</accession>
<dbReference type="InterPro" id="IPR009060">
    <property type="entry name" value="UBA-like_sf"/>
</dbReference>
<dbReference type="PROSITE" id="PS40000">
    <property type="entry name" value="DM_1"/>
    <property type="match status" value="1"/>
</dbReference>
<dbReference type="OrthoDB" id="6162476at2759"/>
<keyword evidence="4 6" id="KW-0238">DNA-binding</keyword>
<dbReference type="GO" id="GO:0046872">
    <property type="term" value="F:metal ion binding"/>
    <property type="evidence" value="ECO:0007669"/>
    <property type="project" value="UniProtKB-KW"/>
</dbReference>
<evidence type="ECO:0000256" key="6">
    <source>
        <dbReference type="PROSITE-ProRule" id="PRU00070"/>
    </source>
</evidence>
<dbReference type="Pfam" id="PF00751">
    <property type="entry name" value="DM"/>
    <property type="match status" value="1"/>
</dbReference>
<dbReference type="GO" id="GO:0000978">
    <property type="term" value="F:RNA polymerase II cis-regulatory region sequence-specific DNA binding"/>
    <property type="evidence" value="ECO:0007669"/>
    <property type="project" value="TreeGrafter"/>
</dbReference>
<feature type="compositionally biased region" description="Polar residues" evidence="7">
    <location>
        <begin position="148"/>
        <end position="158"/>
    </location>
</feature>
<comment type="similarity">
    <text evidence="1">Belongs to the DMRT family.</text>
</comment>
<dbReference type="Pfam" id="PF03474">
    <property type="entry name" value="DMA"/>
    <property type="match status" value="1"/>
</dbReference>
<dbReference type="InParanoid" id="A0A6P8IK69"/>
<sequence length="382" mass="42787">MEDTSFVIQNSYADHKPPRMPKCARCRNHGVVSWLKGHKRYCRWRDCTCPQCTLIAERQRIMAAQVALRRQQTQEESMRVTRAPTSSLNAVYTEIPEPHTSSKETSPNHDEGSPRTSRSSSESSINVHEVKVKSEPKSPGSFERETVDLNNNCDSSLTKQKRRFSETTTEDEPSTNKYSRISPKQRSPVSSKVADVPEESIEILQRIFPHQSRAILELIMRSSENDLVRAIESLIPDGSTHHPYPTVVSVRGYGRQIVPYPPTEDNGRRSAFSPIGKNGLYLTNSQKKGARSLSAFHPVHPYTRPDATPAPVQEHFKIPSPHIHPYGYNRHASTALLSLSSAKHVPVTPEQGKFCDVCGFGVNGGDKFCSECGKKLQSKVQL</sequence>
<dbReference type="GO" id="GO:0000981">
    <property type="term" value="F:DNA-binding transcription factor activity, RNA polymerase II-specific"/>
    <property type="evidence" value="ECO:0007669"/>
    <property type="project" value="TreeGrafter"/>
</dbReference>
<evidence type="ECO:0000256" key="2">
    <source>
        <dbReference type="ARBA" id="ARBA00022723"/>
    </source>
</evidence>
<evidence type="ECO:0000256" key="1">
    <source>
        <dbReference type="ARBA" id="ARBA00006834"/>
    </source>
</evidence>
<keyword evidence="9" id="KW-1185">Reference proteome</keyword>
<evidence type="ECO:0000256" key="3">
    <source>
        <dbReference type="ARBA" id="ARBA00022833"/>
    </source>
</evidence>
<evidence type="ECO:0000256" key="5">
    <source>
        <dbReference type="ARBA" id="ARBA00023242"/>
    </source>
</evidence>
<feature type="domain" description="DM" evidence="8">
    <location>
        <begin position="23"/>
        <end position="70"/>
    </location>
</feature>
<reference evidence="10" key="1">
    <citation type="submission" date="2025-08" db="UniProtKB">
        <authorList>
            <consortium name="RefSeq"/>
        </authorList>
    </citation>
    <scope>IDENTIFICATION</scope>
    <source>
        <tissue evidence="10">Tentacle</tissue>
    </source>
</reference>
<feature type="DNA-binding region" description="DM" evidence="6">
    <location>
        <begin position="23"/>
        <end position="70"/>
    </location>
</feature>
<dbReference type="GeneID" id="116302231"/>
<dbReference type="PROSITE" id="PS50809">
    <property type="entry name" value="DM_2"/>
    <property type="match status" value="1"/>
</dbReference>
<evidence type="ECO:0000256" key="4">
    <source>
        <dbReference type="ARBA" id="ARBA00023125"/>
    </source>
</evidence>
<dbReference type="SUPFAM" id="SSF82927">
    <property type="entry name" value="Cysteine-rich DNA binding domain, (DM domain)"/>
    <property type="match status" value="1"/>
</dbReference>
<protein>
    <submittedName>
        <fullName evidence="10">Doublesex- and mab-3-related transcription factor A2-like</fullName>
    </submittedName>
</protein>
<name>A0A6P8IK69_ACTTE</name>
<gene>
    <name evidence="10" type="primary">LOC116302231</name>
</gene>
<dbReference type="PANTHER" id="PTHR12322:SF53">
    <property type="entry name" value="DOUBLESEX-MAB RELATED 11E"/>
    <property type="match status" value="1"/>
</dbReference>
<dbReference type="SUPFAM" id="SSF46934">
    <property type="entry name" value="UBA-like"/>
    <property type="match status" value="1"/>
</dbReference>
<dbReference type="SMART" id="SM00301">
    <property type="entry name" value="DM"/>
    <property type="match status" value="1"/>
</dbReference>
<dbReference type="InterPro" id="IPR005173">
    <property type="entry name" value="DMA"/>
</dbReference>
<dbReference type="InterPro" id="IPR036407">
    <property type="entry name" value="DM_DNA-bd_sf"/>
</dbReference>
<keyword evidence="3 6" id="KW-0862">Zinc</keyword>
<dbReference type="GO" id="GO:0007548">
    <property type="term" value="P:sex differentiation"/>
    <property type="evidence" value="ECO:0007669"/>
    <property type="project" value="TreeGrafter"/>
</dbReference>
<dbReference type="PANTHER" id="PTHR12322">
    <property type="entry name" value="DOUBLESEX AND MAB-3 RELATED TRANSCRIPTION FACTOR DMRT"/>
    <property type="match status" value="1"/>
</dbReference>
<evidence type="ECO:0000256" key="7">
    <source>
        <dbReference type="SAM" id="MobiDB-lite"/>
    </source>
</evidence>
<dbReference type="Proteomes" id="UP000515163">
    <property type="component" value="Unplaced"/>
</dbReference>
<dbReference type="InterPro" id="IPR001275">
    <property type="entry name" value="DM_DNA-bd"/>
</dbReference>
<keyword evidence="2 6" id="KW-0479">Metal-binding</keyword>
<dbReference type="FunCoup" id="A0A6P8IK69">
    <property type="interactions" value="331"/>
</dbReference>
<feature type="compositionally biased region" description="Low complexity" evidence="7">
    <location>
        <begin position="114"/>
        <end position="124"/>
    </location>
</feature>
<dbReference type="Gene3D" id="4.10.1040.10">
    <property type="entry name" value="DM DNA-binding domain"/>
    <property type="match status" value="1"/>
</dbReference>
<evidence type="ECO:0000313" key="9">
    <source>
        <dbReference type="Proteomes" id="UP000515163"/>
    </source>
</evidence>
<feature type="compositionally biased region" description="Basic and acidic residues" evidence="7">
    <location>
        <begin position="128"/>
        <end position="147"/>
    </location>
</feature>
<dbReference type="AlphaFoldDB" id="A0A6P8IK69"/>
<dbReference type="RefSeq" id="XP_031567321.1">
    <property type="nucleotide sequence ID" value="XM_031711461.1"/>
</dbReference>
<comment type="subcellular location">
    <subcellularLocation>
        <location evidence="6">Nucleus</location>
    </subcellularLocation>
</comment>
<dbReference type="FunFam" id="4.10.1040.10:FF:000001">
    <property type="entry name" value="doublesex- and mab-3-related transcription factor 1"/>
    <property type="match status" value="1"/>
</dbReference>
<keyword evidence="5 6" id="KW-0539">Nucleus</keyword>
<feature type="compositionally biased region" description="Basic and acidic residues" evidence="7">
    <location>
        <begin position="96"/>
        <end position="113"/>
    </location>
</feature>
<organism evidence="9 10">
    <name type="scientific">Actinia tenebrosa</name>
    <name type="common">Australian red waratah sea anemone</name>
    <dbReference type="NCBI Taxonomy" id="6105"/>
    <lineage>
        <taxon>Eukaryota</taxon>
        <taxon>Metazoa</taxon>
        <taxon>Cnidaria</taxon>
        <taxon>Anthozoa</taxon>
        <taxon>Hexacorallia</taxon>
        <taxon>Actiniaria</taxon>
        <taxon>Actiniidae</taxon>
        <taxon>Actinia</taxon>
    </lineage>
</organism>
<dbReference type="GO" id="GO:0005634">
    <property type="term" value="C:nucleus"/>
    <property type="evidence" value="ECO:0007669"/>
    <property type="project" value="UniProtKB-SubCell"/>
</dbReference>
<evidence type="ECO:0000259" key="8">
    <source>
        <dbReference type="PROSITE" id="PS50809"/>
    </source>
</evidence>
<feature type="compositionally biased region" description="Polar residues" evidence="7">
    <location>
        <begin position="175"/>
        <end position="190"/>
    </location>
</feature>
<proteinExistence type="inferred from homology"/>
<feature type="region of interest" description="Disordered" evidence="7">
    <location>
        <begin position="72"/>
        <end position="193"/>
    </location>
</feature>
<dbReference type="KEGG" id="aten:116302231"/>
<evidence type="ECO:0000313" key="10">
    <source>
        <dbReference type="RefSeq" id="XP_031567321.1"/>
    </source>
</evidence>
<dbReference type="InterPro" id="IPR026607">
    <property type="entry name" value="DMRT"/>
</dbReference>